<proteinExistence type="predicted"/>
<gene>
    <name evidence="1" type="ORF">OWV82_000055</name>
</gene>
<keyword evidence="2" id="KW-1185">Reference proteome</keyword>
<comment type="caution">
    <text evidence="1">The sequence shown here is derived from an EMBL/GenBank/DDBJ whole genome shotgun (WGS) entry which is preliminary data.</text>
</comment>
<evidence type="ECO:0000313" key="1">
    <source>
        <dbReference type="EMBL" id="KAJ4726861.1"/>
    </source>
</evidence>
<name>A0ACC1YT08_MELAZ</name>
<reference evidence="1 2" key="1">
    <citation type="journal article" date="2023" name="Science">
        <title>Complex scaffold remodeling in plant triterpene biosynthesis.</title>
        <authorList>
            <person name="De La Pena R."/>
            <person name="Hodgson H."/>
            <person name="Liu J.C."/>
            <person name="Stephenson M.J."/>
            <person name="Martin A.C."/>
            <person name="Owen C."/>
            <person name="Harkess A."/>
            <person name="Leebens-Mack J."/>
            <person name="Jimenez L.E."/>
            <person name="Osbourn A."/>
            <person name="Sattely E.S."/>
        </authorList>
    </citation>
    <scope>NUCLEOTIDE SEQUENCE [LARGE SCALE GENOMIC DNA]</scope>
    <source>
        <strain evidence="2">cv. JPN11</strain>
        <tissue evidence="1">Leaf</tissue>
    </source>
</reference>
<organism evidence="1 2">
    <name type="scientific">Melia azedarach</name>
    <name type="common">Chinaberry tree</name>
    <dbReference type="NCBI Taxonomy" id="155640"/>
    <lineage>
        <taxon>Eukaryota</taxon>
        <taxon>Viridiplantae</taxon>
        <taxon>Streptophyta</taxon>
        <taxon>Embryophyta</taxon>
        <taxon>Tracheophyta</taxon>
        <taxon>Spermatophyta</taxon>
        <taxon>Magnoliopsida</taxon>
        <taxon>eudicotyledons</taxon>
        <taxon>Gunneridae</taxon>
        <taxon>Pentapetalae</taxon>
        <taxon>rosids</taxon>
        <taxon>malvids</taxon>
        <taxon>Sapindales</taxon>
        <taxon>Meliaceae</taxon>
        <taxon>Melia</taxon>
    </lineage>
</organism>
<dbReference type="EMBL" id="CM051394">
    <property type="protein sequence ID" value="KAJ4726861.1"/>
    <property type="molecule type" value="Genomic_DNA"/>
</dbReference>
<sequence>MMFSGQKATNPLSILKWKWRGDSSLTTGLLKDVPPEIELSDYGHERVLSPGSESPTGLLNGESLNAAPIADLDLFFERLYSYYCEKGLWCIIIKWIVELLSLGFTISFSAFFLLYVDWNGLRNAKCGMDAVESGIKPCDLAREALHEHPLTPLTLSKAIIVGYLGLFSIYWIFCFLRFFAQLKDTLGIRHFYYNSLNVTDSEIQTMPWAIILEKVVQLQSSQQLCVVKDLSAHDVVMRLMRKENYLIGMLNKGVLAFPISSWVPGAGPTVRSTSDGVQHRLILTKTLEWTLNWCILQSMFDRNFCVRRDFIYNPKTLRKRLMVVGLAMLILSPFLVIFMLVYLFLRHAEQFYNHPSTASSRRWSNLSKWIFREFNEVDHLFKHRINSSVVHASDYLKQFPSPIISIVAKFISFVSGGFAAILIIIAFLEESLLEGHIFGRNLFWYAAVFGTITALSRAAVMDELLVLDPEGAMFMVVQHTHFMPKRWRGKENTEAVRAEFETLFQYTGMMLLEEMASIFLTPFLLLFVVPKRVDAILQFIIDYTVDVEGVGHVCSFSTFDFQNHGNSNYGSPYHMPHAQRSSQGKMEKSFLSFQTSYPSWEPNAQGKQFLLNLRTFREQKVQGQGTRHTYSPPRTWLGSPSLRCHGDRNGGLSRELPYNASGTGYQLGSLWVIDAEPKNHPYLLDWYYTSRNQQTTGHTQRVDIPTGPFEEADKQRGDYWMPSNLTQNEARYEEYWGHHYGDRSESHLEASTSAPFFRESVLQHHDTSNLVHPSRSHWWARSGPHATTQPQSSFLEPPDFNQYTAHINFYDNSSERSLEEQEQFLDSRNSHKLSRTAYMDDLEAGGDVNLHFDDVYSKPPETPIVNPEPPRF</sequence>
<protein>
    <submittedName>
        <fullName evidence="1">Autophagy-related protein 9</fullName>
    </submittedName>
</protein>
<evidence type="ECO:0000313" key="2">
    <source>
        <dbReference type="Proteomes" id="UP001164539"/>
    </source>
</evidence>
<dbReference type="Proteomes" id="UP001164539">
    <property type="component" value="Chromosome 1"/>
</dbReference>
<accession>A0ACC1YT08</accession>